<dbReference type="RefSeq" id="WP_280101769.1">
    <property type="nucleotide sequence ID" value="NZ_CP122979.1"/>
</dbReference>
<accession>A0ABY8LW09</accession>
<dbReference type="EMBL" id="CP122979">
    <property type="protein sequence ID" value="WGI36468.1"/>
    <property type="molecule type" value="Genomic_DNA"/>
</dbReference>
<reference evidence="1" key="1">
    <citation type="submission" date="2023-04" db="EMBL/GenBank/DDBJ databases">
        <title>Completed genome of Mycoplasma lagogenitalium type strain 12MS.</title>
        <authorList>
            <person name="Spergser J."/>
        </authorList>
    </citation>
    <scope>NUCLEOTIDE SEQUENCE</scope>
    <source>
        <strain evidence="1">12MS</strain>
    </source>
</reference>
<dbReference type="InterPro" id="IPR007731">
    <property type="entry name" value="DUF669"/>
</dbReference>
<evidence type="ECO:0000313" key="2">
    <source>
        <dbReference type="Proteomes" id="UP001179842"/>
    </source>
</evidence>
<protein>
    <submittedName>
        <fullName evidence="1">DUF669 domain-containing protein</fullName>
    </submittedName>
</protein>
<organism evidence="1 2">
    <name type="scientific">Mesomycoplasma lagogenitalium</name>
    <dbReference type="NCBI Taxonomy" id="171286"/>
    <lineage>
        <taxon>Bacteria</taxon>
        <taxon>Bacillati</taxon>
        <taxon>Mycoplasmatota</taxon>
        <taxon>Mycoplasmoidales</taxon>
        <taxon>Metamycoplasmataceae</taxon>
        <taxon>Mesomycoplasma</taxon>
    </lineage>
</organism>
<name>A0ABY8LW09_9BACT</name>
<evidence type="ECO:0000313" key="1">
    <source>
        <dbReference type="EMBL" id="WGI36468.1"/>
    </source>
</evidence>
<gene>
    <name evidence="1" type="ORF">QEG99_03315</name>
</gene>
<dbReference type="Proteomes" id="UP001179842">
    <property type="component" value="Chromosome"/>
</dbReference>
<dbReference type="Pfam" id="PF05037">
    <property type="entry name" value="DUF669"/>
    <property type="match status" value="1"/>
</dbReference>
<proteinExistence type="predicted"/>
<keyword evidence="2" id="KW-1185">Reference proteome</keyword>
<sequence length="166" mass="19062">MGINFNKDWEKLAQENKAGFIKLPDGKYNVKIVSAGTDLTNDGLEVVKLKVEVMAPGFDYDKKTVEKVFYIDENYQHKQKKKIDEQQLASILSDLNVVNNLNTLNDKKQFSRALIDLIDLELKLEYKTSDKIGPNGKPYKSKYFYVENEENENDNDGDDFDLDGII</sequence>